<dbReference type="Proteomes" id="UP001328107">
    <property type="component" value="Unassembled WGS sequence"/>
</dbReference>
<evidence type="ECO:0000313" key="2">
    <source>
        <dbReference type="Proteomes" id="UP001328107"/>
    </source>
</evidence>
<reference evidence="2" key="1">
    <citation type="submission" date="2022-10" db="EMBL/GenBank/DDBJ databases">
        <title>Genome assembly of Pristionchus species.</title>
        <authorList>
            <person name="Yoshida K."/>
            <person name="Sommer R.J."/>
        </authorList>
    </citation>
    <scope>NUCLEOTIDE SEQUENCE [LARGE SCALE GENOMIC DNA]</scope>
    <source>
        <strain evidence="2">RS5460</strain>
    </source>
</reference>
<feature type="non-terminal residue" evidence="1">
    <location>
        <position position="81"/>
    </location>
</feature>
<evidence type="ECO:0000313" key="1">
    <source>
        <dbReference type="EMBL" id="GMR31275.1"/>
    </source>
</evidence>
<keyword evidence="2" id="KW-1185">Reference proteome</keyword>
<accession>A0AAN4Z605</accession>
<dbReference type="EMBL" id="BTRK01000001">
    <property type="protein sequence ID" value="GMR31275.1"/>
    <property type="molecule type" value="Genomic_DNA"/>
</dbReference>
<name>A0AAN4Z605_9BILA</name>
<sequence length="81" mass="9169">LALIAISFSVVDTPEVYAFNQDHVVVVNEEKCCSIRMLVGYTGNVPAVDLNNMDDRSQRQIQEVAEMYKTGDILERARHIE</sequence>
<organism evidence="1 2">
    <name type="scientific">Pristionchus mayeri</name>
    <dbReference type="NCBI Taxonomy" id="1317129"/>
    <lineage>
        <taxon>Eukaryota</taxon>
        <taxon>Metazoa</taxon>
        <taxon>Ecdysozoa</taxon>
        <taxon>Nematoda</taxon>
        <taxon>Chromadorea</taxon>
        <taxon>Rhabditida</taxon>
        <taxon>Rhabditina</taxon>
        <taxon>Diplogasteromorpha</taxon>
        <taxon>Diplogasteroidea</taxon>
        <taxon>Neodiplogasteridae</taxon>
        <taxon>Pristionchus</taxon>
    </lineage>
</organism>
<gene>
    <name evidence="1" type="ORF">PMAYCL1PPCAC_01470</name>
</gene>
<comment type="caution">
    <text evidence="1">The sequence shown here is derived from an EMBL/GenBank/DDBJ whole genome shotgun (WGS) entry which is preliminary data.</text>
</comment>
<protein>
    <submittedName>
        <fullName evidence="1">Uncharacterized protein</fullName>
    </submittedName>
</protein>
<feature type="non-terminal residue" evidence="1">
    <location>
        <position position="1"/>
    </location>
</feature>
<proteinExistence type="predicted"/>
<dbReference type="AlphaFoldDB" id="A0AAN4Z605"/>